<accession>A0ABS8TA13</accession>
<evidence type="ECO:0008006" key="5">
    <source>
        <dbReference type="Google" id="ProtNLM"/>
    </source>
</evidence>
<evidence type="ECO:0000256" key="2">
    <source>
        <dbReference type="SAM" id="SignalP"/>
    </source>
</evidence>
<reference evidence="3 4" key="1">
    <citation type="journal article" date="2021" name="BMC Genomics">
        <title>Datura genome reveals duplications of psychoactive alkaloid biosynthetic genes and high mutation rate following tissue culture.</title>
        <authorList>
            <person name="Rajewski A."/>
            <person name="Carter-House D."/>
            <person name="Stajich J."/>
            <person name="Litt A."/>
        </authorList>
    </citation>
    <scope>NUCLEOTIDE SEQUENCE [LARGE SCALE GENOMIC DNA]</scope>
    <source>
        <strain evidence="3">AR-01</strain>
    </source>
</reference>
<gene>
    <name evidence="3" type="ORF">HAX54_005366</name>
</gene>
<feature type="chain" id="PRO_5047488933" description="Proline-rich protein" evidence="2">
    <location>
        <begin position="25"/>
        <end position="132"/>
    </location>
</feature>
<evidence type="ECO:0000256" key="1">
    <source>
        <dbReference type="SAM" id="MobiDB-lite"/>
    </source>
</evidence>
<sequence>MGVVSVQALLLLLSVLVVTQLTHADEISSHATLHQRFKIGQLPPKGPPPLPVKSLPQSESPPPPFNSLPLPNNEQAPRPPDDGEKRPRPPDDGEKRPRPPDDDEQAPHPPDDGEKRPRPPDSELLPSPSPTA</sequence>
<keyword evidence="2" id="KW-0732">Signal</keyword>
<evidence type="ECO:0000313" key="4">
    <source>
        <dbReference type="Proteomes" id="UP000823775"/>
    </source>
</evidence>
<evidence type="ECO:0000313" key="3">
    <source>
        <dbReference type="EMBL" id="MCD7467748.1"/>
    </source>
</evidence>
<feature type="compositionally biased region" description="Basic and acidic residues" evidence="1">
    <location>
        <begin position="79"/>
        <end position="121"/>
    </location>
</feature>
<dbReference type="EMBL" id="JACEIK010001266">
    <property type="protein sequence ID" value="MCD7467748.1"/>
    <property type="molecule type" value="Genomic_DNA"/>
</dbReference>
<protein>
    <recommendedName>
        <fullName evidence="5">Proline-rich protein</fullName>
    </recommendedName>
</protein>
<name>A0ABS8TA13_DATST</name>
<keyword evidence="4" id="KW-1185">Reference proteome</keyword>
<feature type="region of interest" description="Disordered" evidence="1">
    <location>
        <begin position="38"/>
        <end position="132"/>
    </location>
</feature>
<organism evidence="3 4">
    <name type="scientific">Datura stramonium</name>
    <name type="common">Jimsonweed</name>
    <name type="synonym">Common thornapple</name>
    <dbReference type="NCBI Taxonomy" id="4076"/>
    <lineage>
        <taxon>Eukaryota</taxon>
        <taxon>Viridiplantae</taxon>
        <taxon>Streptophyta</taxon>
        <taxon>Embryophyta</taxon>
        <taxon>Tracheophyta</taxon>
        <taxon>Spermatophyta</taxon>
        <taxon>Magnoliopsida</taxon>
        <taxon>eudicotyledons</taxon>
        <taxon>Gunneridae</taxon>
        <taxon>Pentapetalae</taxon>
        <taxon>asterids</taxon>
        <taxon>lamiids</taxon>
        <taxon>Solanales</taxon>
        <taxon>Solanaceae</taxon>
        <taxon>Solanoideae</taxon>
        <taxon>Datureae</taxon>
        <taxon>Datura</taxon>
    </lineage>
</organism>
<comment type="caution">
    <text evidence="3">The sequence shown here is derived from an EMBL/GenBank/DDBJ whole genome shotgun (WGS) entry which is preliminary data.</text>
</comment>
<proteinExistence type="predicted"/>
<feature type="signal peptide" evidence="2">
    <location>
        <begin position="1"/>
        <end position="24"/>
    </location>
</feature>
<dbReference type="Proteomes" id="UP000823775">
    <property type="component" value="Unassembled WGS sequence"/>
</dbReference>